<dbReference type="Pfam" id="PF00561">
    <property type="entry name" value="Abhydrolase_1"/>
    <property type="match status" value="1"/>
</dbReference>
<dbReference type="KEGG" id="fwa:DCMF_10170"/>
<sequence length="296" mass="34082">MDKRFKSPEGKRLIYESYDKLLGLWGVNKKELDIETQYGKTHVIICGNSDNPPLILFHGSGDNSVMTWFPNIREFVHDFYVVAVDYFGGAGKSEPNDSYLKEFNVVLWVDKLLDTLGIAKTNIAGVSYGGYLTLAYTAKHPDRVNKIICMANYPYVKSFNGYFLSYLLVIRAIKILLPEIFYLSEENAINILRRFTAPSSDVPLLNVIEKPWFYLLKYSKVVKQKMTYFDSRAINIIRNKALFLIGDSDRLIYHTSVINLLKNNSLNYKIIENTGHIINYEKPELINKEITTFLLT</sequence>
<dbReference type="PANTHER" id="PTHR43798">
    <property type="entry name" value="MONOACYLGLYCEROL LIPASE"/>
    <property type="match status" value="1"/>
</dbReference>
<keyword evidence="2" id="KW-0378">Hydrolase</keyword>
<organism evidence="2 3">
    <name type="scientific">Formimonas warabiya</name>
    <dbReference type="NCBI Taxonomy" id="1761012"/>
    <lineage>
        <taxon>Bacteria</taxon>
        <taxon>Bacillati</taxon>
        <taxon>Bacillota</taxon>
        <taxon>Clostridia</taxon>
        <taxon>Eubacteriales</taxon>
        <taxon>Peptococcaceae</taxon>
        <taxon>Candidatus Formimonas</taxon>
    </lineage>
</organism>
<keyword evidence="3" id="KW-1185">Reference proteome</keyword>
<dbReference type="EMBL" id="CP017634">
    <property type="protein sequence ID" value="ATW25092.1"/>
    <property type="molecule type" value="Genomic_DNA"/>
</dbReference>
<proteinExistence type="predicted"/>
<dbReference type="Proteomes" id="UP000323521">
    <property type="component" value="Chromosome"/>
</dbReference>
<dbReference type="AlphaFoldDB" id="A0A3G1KRI6"/>
<evidence type="ECO:0000313" key="3">
    <source>
        <dbReference type="Proteomes" id="UP000323521"/>
    </source>
</evidence>
<dbReference type="InterPro" id="IPR029058">
    <property type="entry name" value="AB_hydrolase_fold"/>
</dbReference>
<accession>A0A3G1KRI6</accession>
<protein>
    <submittedName>
        <fullName evidence="2">Alpha/beta hydrolase</fullName>
    </submittedName>
</protein>
<gene>
    <name evidence="2" type="ORF">DCMF_10170</name>
</gene>
<dbReference type="Gene3D" id="3.40.50.1820">
    <property type="entry name" value="alpha/beta hydrolase"/>
    <property type="match status" value="1"/>
</dbReference>
<dbReference type="GO" id="GO:0016020">
    <property type="term" value="C:membrane"/>
    <property type="evidence" value="ECO:0007669"/>
    <property type="project" value="TreeGrafter"/>
</dbReference>
<dbReference type="SUPFAM" id="SSF53474">
    <property type="entry name" value="alpha/beta-Hydrolases"/>
    <property type="match status" value="1"/>
</dbReference>
<dbReference type="RefSeq" id="WP_148134335.1">
    <property type="nucleotide sequence ID" value="NZ_CP017634.1"/>
</dbReference>
<evidence type="ECO:0000259" key="1">
    <source>
        <dbReference type="Pfam" id="PF00561"/>
    </source>
</evidence>
<dbReference type="OrthoDB" id="5513277at2"/>
<reference evidence="2 3" key="1">
    <citation type="submission" date="2016-10" db="EMBL/GenBank/DDBJ databases">
        <title>Complete Genome Sequence of Peptococcaceae strain DCMF.</title>
        <authorList>
            <person name="Edwards R.J."/>
            <person name="Holland S.I."/>
            <person name="Deshpande N.P."/>
            <person name="Wong Y.K."/>
            <person name="Ertan H."/>
            <person name="Manefield M."/>
            <person name="Russell T.L."/>
            <person name="Lee M.J."/>
        </authorList>
    </citation>
    <scope>NUCLEOTIDE SEQUENCE [LARGE SCALE GENOMIC DNA]</scope>
    <source>
        <strain evidence="2 3">DCMF</strain>
    </source>
</reference>
<evidence type="ECO:0000313" key="2">
    <source>
        <dbReference type="EMBL" id="ATW25092.1"/>
    </source>
</evidence>
<dbReference type="PRINTS" id="PR00111">
    <property type="entry name" value="ABHYDROLASE"/>
</dbReference>
<dbReference type="InterPro" id="IPR050266">
    <property type="entry name" value="AB_hydrolase_sf"/>
</dbReference>
<feature type="domain" description="AB hydrolase-1" evidence="1">
    <location>
        <begin position="52"/>
        <end position="152"/>
    </location>
</feature>
<dbReference type="GO" id="GO:0016787">
    <property type="term" value="F:hydrolase activity"/>
    <property type="evidence" value="ECO:0007669"/>
    <property type="project" value="UniProtKB-KW"/>
</dbReference>
<dbReference type="PANTHER" id="PTHR43798:SF33">
    <property type="entry name" value="HYDROLASE, PUTATIVE (AFU_ORTHOLOGUE AFUA_2G14860)-RELATED"/>
    <property type="match status" value="1"/>
</dbReference>
<name>A0A3G1KRI6_FORW1</name>
<dbReference type="InterPro" id="IPR000073">
    <property type="entry name" value="AB_hydrolase_1"/>
</dbReference>